<name>A0A4S2MUL9_9PEZI</name>
<dbReference type="InterPro" id="IPR029063">
    <property type="entry name" value="SAM-dependent_MTases_sf"/>
</dbReference>
<organism evidence="1 2">
    <name type="scientific">Ascodesmis nigricans</name>
    <dbReference type="NCBI Taxonomy" id="341454"/>
    <lineage>
        <taxon>Eukaryota</taxon>
        <taxon>Fungi</taxon>
        <taxon>Dikarya</taxon>
        <taxon>Ascomycota</taxon>
        <taxon>Pezizomycotina</taxon>
        <taxon>Pezizomycetes</taxon>
        <taxon>Pezizales</taxon>
        <taxon>Ascodesmidaceae</taxon>
        <taxon>Ascodesmis</taxon>
    </lineage>
</organism>
<evidence type="ECO:0000313" key="2">
    <source>
        <dbReference type="Proteomes" id="UP000298138"/>
    </source>
</evidence>
<dbReference type="STRING" id="341454.A0A4S2MUL9"/>
<dbReference type="Proteomes" id="UP000298138">
    <property type="component" value="Unassembled WGS sequence"/>
</dbReference>
<sequence length="154" mass="17400">MDRSLHTQIWGANASYWDNVLGPNGNNFYKHLVTPTALKLLAIPPPDAESTDNIEILELAYGNGIFSCDLISLNPNIRVFATGFSCAILRIARDRLDETDVESGLVEIREVDITSERDLSNLRYWPGPRVAFDRIVCKRVFAVKFALVTWQNLF</sequence>
<keyword evidence="2" id="KW-1185">Reference proteome</keyword>
<reference evidence="1 2" key="1">
    <citation type="submission" date="2019-04" db="EMBL/GenBank/DDBJ databases">
        <title>Comparative genomics and transcriptomics to analyze fruiting body development in filamentous ascomycetes.</title>
        <authorList>
            <consortium name="DOE Joint Genome Institute"/>
            <person name="Lutkenhaus R."/>
            <person name="Traeger S."/>
            <person name="Breuer J."/>
            <person name="Kuo A."/>
            <person name="Lipzen A."/>
            <person name="Pangilinan J."/>
            <person name="Dilworth D."/>
            <person name="Sandor L."/>
            <person name="Poggeler S."/>
            <person name="Barry K."/>
            <person name="Grigoriev I.V."/>
            <person name="Nowrousian M."/>
        </authorList>
    </citation>
    <scope>NUCLEOTIDE SEQUENCE [LARGE SCALE GENOMIC DNA]</scope>
    <source>
        <strain evidence="1 2">CBS 389.68</strain>
    </source>
</reference>
<dbReference type="AlphaFoldDB" id="A0A4S2MUL9"/>
<gene>
    <name evidence="1" type="ORF">EX30DRAFT_396552</name>
</gene>
<dbReference type="Gene3D" id="3.40.50.150">
    <property type="entry name" value="Vaccinia Virus protein VP39"/>
    <property type="match status" value="1"/>
</dbReference>
<proteinExistence type="predicted"/>
<dbReference type="InParanoid" id="A0A4S2MUL9"/>
<protein>
    <submittedName>
        <fullName evidence="1">Uncharacterized protein</fullName>
    </submittedName>
</protein>
<dbReference type="EMBL" id="ML220126">
    <property type="protein sequence ID" value="TGZ80250.1"/>
    <property type="molecule type" value="Genomic_DNA"/>
</dbReference>
<evidence type="ECO:0000313" key="1">
    <source>
        <dbReference type="EMBL" id="TGZ80250.1"/>
    </source>
</evidence>
<dbReference type="SUPFAM" id="SSF53335">
    <property type="entry name" value="S-adenosyl-L-methionine-dependent methyltransferases"/>
    <property type="match status" value="1"/>
</dbReference>
<accession>A0A4S2MUL9</accession>
<dbReference type="OrthoDB" id="6329284at2759"/>